<protein>
    <submittedName>
        <fullName evidence="2">Uncharacterized protein</fullName>
    </submittedName>
</protein>
<dbReference type="EMBL" id="ML121532">
    <property type="protein sequence ID" value="RPB27045.1"/>
    <property type="molecule type" value="Genomic_DNA"/>
</dbReference>
<dbReference type="Proteomes" id="UP000267821">
    <property type="component" value="Unassembled WGS sequence"/>
</dbReference>
<feature type="region of interest" description="Disordered" evidence="1">
    <location>
        <begin position="83"/>
        <end position="106"/>
    </location>
</feature>
<evidence type="ECO:0000256" key="1">
    <source>
        <dbReference type="SAM" id="MobiDB-lite"/>
    </source>
</evidence>
<evidence type="ECO:0000313" key="2">
    <source>
        <dbReference type="EMBL" id="RPB27045.1"/>
    </source>
</evidence>
<dbReference type="InParanoid" id="A0A3N4MC97"/>
<dbReference type="AlphaFoldDB" id="A0A3N4MC97"/>
<feature type="compositionally biased region" description="Acidic residues" evidence="1">
    <location>
        <begin position="25"/>
        <end position="37"/>
    </location>
</feature>
<reference evidence="2 3" key="1">
    <citation type="journal article" date="2018" name="Nat. Ecol. Evol.">
        <title>Pezizomycetes genomes reveal the molecular basis of ectomycorrhizal truffle lifestyle.</title>
        <authorList>
            <person name="Murat C."/>
            <person name="Payen T."/>
            <person name="Noel B."/>
            <person name="Kuo A."/>
            <person name="Morin E."/>
            <person name="Chen J."/>
            <person name="Kohler A."/>
            <person name="Krizsan K."/>
            <person name="Balestrini R."/>
            <person name="Da Silva C."/>
            <person name="Montanini B."/>
            <person name="Hainaut M."/>
            <person name="Levati E."/>
            <person name="Barry K.W."/>
            <person name="Belfiori B."/>
            <person name="Cichocki N."/>
            <person name="Clum A."/>
            <person name="Dockter R.B."/>
            <person name="Fauchery L."/>
            <person name="Guy J."/>
            <person name="Iotti M."/>
            <person name="Le Tacon F."/>
            <person name="Lindquist E.A."/>
            <person name="Lipzen A."/>
            <person name="Malagnac F."/>
            <person name="Mello A."/>
            <person name="Molinier V."/>
            <person name="Miyauchi S."/>
            <person name="Poulain J."/>
            <person name="Riccioni C."/>
            <person name="Rubini A."/>
            <person name="Sitrit Y."/>
            <person name="Splivallo R."/>
            <person name="Traeger S."/>
            <person name="Wang M."/>
            <person name="Zifcakova L."/>
            <person name="Wipf D."/>
            <person name="Zambonelli A."/>
            <person name="Paolocci F."/>
            <person name="Nowrousian M."/>
            <person name="Ottonello S."/>
            <person name="Baldrian P."/>
            <person name="Spatafora J.W."/>
            <person name="Henrissat B."/>
            <person name="Nagy L.G."/>
            <person name="Aury J.M."/>
            <person name="Wincker P."/>
            <person name="Grigoriev I.V."/>
            <person name="Bonfante P."/>
            <person name="Martin F.M."/>
        </authorList>
    </citation>
    <scope>NUCLEOTIDE SEQUENCE [LARGE SCALE GENOMIC DNA]</scope>
    <source>
        <strain evidence="2 3">ATCC MYA-4762</strain>
    </source>
</reference>
<gene>
    <name evidence="2" type="ORF">L211DRAFT_604104</name>
</gene>
<evidence type="ECO:0000313" key="3">
    <source>
        <dbReference type="Proteomes" id="UP000267821"/>
    </source>
</evidence>
<proteinExistence type="predicted"/>
<sequence>MGNAKEIGRGGRQPARGRRRGEAGEAGEEVEEGEEGADGGTGWAMKKEFVTRSPLQHGGPGGYVSFVCPPWVRVTKPTVKQNCSCPEDRGKSNDVPRRRLKQRIQGQLREEARTGWQGMAMFRSKATLTFMLQYFYSSITE</sequence>
<organism evidence="2 3">
    <name type="scientific">Terfezia boudieri ATCC MYA-4762</name>
    <dbReference type="NCBI Taxonomy" id="1051890"/>
    <lineage>
        <taxon>Eukaryota</taxon>
        <taxon>Fungi</taxon>
        <taxon>Dikarya</taxon>
        <taxon>Ascomycota</taxon>
        <taxon>Pezizomycotina</taxon>
        <taxon>Pezizomycetes</taxon>
        <taxon>Pezizales</taxon>
        <taxon>Pezizaceae</taxon>
        <taxon>Terfezia</taxon>
    </lineage>
</organism>
<name>A0A3N4MC97_9PEZI</name>
<feature type="compositionally biased region" description="Basic and acidic residues" evidence="1">
    <location>
        <begin position="86"/>
        <end position="97"/>
    </location>
</feature>
<keyword evidence="3" id="KW-1185">Reference proteome</keyword>
<accession>A0A3N4MC97</accession>
<feature type="region of interest" description="Disordered" evidence="1">
    <location>
        <begin position="1"/>
        <end position="45"/>
    </location>
</feature>